<gene>
    <name evidence="1" type="primary">HENMT1</name>
    <name evidence="1" type="ORF">GBF38_007618</name>
</gene>
<protein>
    <submittedName>
        <fullName evidence="1">Small RNA 2'-O-methyltransferase</fullName>
    </submittedName>
</protein>
<reference evidence="1" key="1">
    <citation type="submission" date="2020-04" db="EMBL/GenBank/DDBJ databases">
        <title>A chromosome-scale assembly and high-density genetic map of the yellow drum (Nibea albiflora) genome.</title>
        <authorList>
            <person name="Xu D."/>
            <person name="Zhang W."/>
            <person name="Chen R."/>
            <person name="Tan P."/>
            <person name="Wang L."/>
            <person name="Song H."/>
            <person name="Tian L."/>
            <person name="Zhu Q."/>
            <person name="Wang B."/>
        </authorList>
    </citation>
    <scope>NUCLEOTIDE SEQUENCE</scope>
    <source>
        <strain evidence="1">ZJHYS-2018</strain>
    </source>
</reference>
<proteinExistence type="predicted"/>
<sequence>MCSGSFAKCLGITLIPLSIVCVLCNILLFFPGGKPASDKEHITNEVWYFGGILGSGMLMIFPALVFLGLKNNDCCGCCGNESCGRRFAMLSSILFAAVGVVGAGYSVIVSAVAINHGPKCAYDVEGNITWDTPFLKIDYLSNTASWSKCVEPPNAVSWHLGLFSTLLVMGLIQVALCAVQVVNGLLGCLCGDCCGCCGGVVDLGCGECSLLQKLKFHREIELLVGVDINGAKVKKKMHSLGPMSTDYLQPTFDQLRVELYQGSVTQKDGRLRGFDLVTSIELIEHLTLGDLEHFSEVVFGYMTPVAVIVSTPNSEFNPLFSGLTGFRHTDHKFEWTRVEFQSWALKVCLEYGYEVEFTGVGKAPPGQQEKVGFCSQIGVFHRLVGRNCCNMLFDDDAEDVFSYKLLYSINYPSLRDNNILRRVLVNEVLYWGEKLKTRCMEEKIGETLCQPEGGAEECVSAPERYMEVEEQKTACGAEMNSPVEQCGRRVSEDQCGEDEELQQESFCKPNRCVSVPLAVLWSACPKISALSGSLTNLRRLLVDDPEVQLSQDGSAVLVQEQELEEERHLDLEDSGYAEATQCSYGAERERENWEANE</sequence>
<name>A0ACB7EQU1_NIBAL</name>
<dbReference type="Proteomes" id="UP000805704">
    <property type="component" value="Chromosome 4"/>
</dbReference>
<keyword evidence="2" id="KW-1185">Reference proteome</keyword>
<accession>A0ACB7EQU1</accession>
<evidence type="ECO:0000313" key="2">
    <source>
        <dbReference type="Proteomes" id="UP000805704"/>
    </source>
</evidence>
<dbReference type="EMBL" id="CM024792">
    <property type="protein sequence ID" value="KAG8003216.1"/>
    <property type="molecule type" value="Genomic_DNA"/>
</dbReference>
<comment type="caution">
    <text evidence="1">The sequence shown here is derived from an EMBL/GenBank/DDBJ whole genome shotgun (WGS) entry which is preliminary data.</text>
</comment>
<evidence type="ECO:0000313" key="1">
    <source>
        <dbReference type="EMBL" id="KAG8003216.1"/>
    </source>
</evidence>
<organism evidence="1 2">
    <name type="scientific">Nibea albiflora</name>
    <name type="common">Yellow drum</name>
    <name type="synonym">Corvina albiflora</name>
    <dbReference type="NCBI Taxonomy" id="240163"/>
    <lineage>
        <taxon>Eukaryota</taxon>
        <taxon>Metazoa</taxon>
        <taxon>Chordata</taxon>
        <taxon>Craniata</taxon>
        <taxon>Vertebrata</taxon>
        <taxon>Euteleostomi</taxon>
        <taxon>Actinopterygii</taxon>
        <taxon>Neopterygii</taxon>
        <taxon>Teleostei</taxon>
        <taxon>Neoteleostei</taxon>
        <taxon>Acanthomorphata</taxon>
        <taxon>Eupercaria</taxon>
        <taxon>Sciaenidae</taxon>
        <taxon>Nibea</taxon>
    </lineage>
</organism>